<accession>A0ABS5NWW1</accession>
<comment type="caution">
    <text evidence="1">The sequence shown here is derived from an EMBL/GenBank/DDBJ whole genome shotgun (WGS) entry which is preliminary data.</text>
</comment>
<organism evidence="1 2">
    <name type="scientific">Cytobacillus citreus</name>
    <dbReference type="NCBI Taxonomy" id="2833586"/>
    <lineage>
        <taxon>Bacteria</taxon>
        <taxon>Bacillati</taxon>
        <taxon>Bacillota</taxon>
        <taxon>Bacilli</taxon>
        <taxon>Bacillales</taxon>
        <taxon>Bacillaceae</taxon>
        <taxon>Cytobacillus</taxon>
    </lineage>
</organism>
<dbReference type="EMBL" id="JAGYPM010000004">
    <property type="protein sequence ID" value="MBS4192241.1"/>
    <property type="molecule type" value="Genomic_DNA"/>
</dbReference>
<name>A0ABS5NWW1_9BACI</name>
<protein>
    <recommendedName>
        <fullName evidence="3">DUF4368 domain-containing protein</fullName>
    </recommendedName>
</protein>
<sequence length="62" mass="7321">MLSLLEKEKVIDNIDNLKKELLQFLKFDELTPETLYGLINRIDVKADGVPIIHYRFNTPEFE</sequence>
<keyword evidence="2" id="KW-1185">Reference proteome</keyword>
<reference evidence="1 2" key="1">
    <citation type="submission" date="2021-05" db="EMBL/GenBank/DDBJ databases">
        <title>Novel Bacillus species.</title>
        <authorList>
            <person name="Liu G."/>
        </authorList>
    </citation>
    <scope>NUCLEOTIDE SEQUENCE [LARGE SCALE GENOMIC DNA]</scope>
    <source>
        <strain evidence="1 2">FJAT-49705</strain>
    </source>
</reference>
<evidence type="ECO:0000313" key="2">
    <source>
        <dbReference type="Proteomes" id="UP000681027"/>
    </source>
</evidence>
<evidence type="ECO:0008006" key="3">
    <source>
        <dbReference type="Google" id="ProtNLM"/>
    </source>
</evidence>
<proteinExistence type="predicted"/>
<dbReference type="Proteomes" id="UP000681027">
    <property type="component" value="Unassembled WGS sequence"/>
</dbReference>
<dbReference type="RefSeq" id="WP_213103672.1">
    <property type="nucleotide sequence ID" value="NZ_JAGYPM010000004.1"/>
</dbReference>
<evidence type="ECO:0000313" key="1">
    <source>
        <dbReference type="EMBL" id="MBS4192241.1"/>
    </source>
</evidence>
<gene>
    <name evidence="1" type="ORF">KHA94_18920</name>
</gene>